<gene>
    <name evidence="1" type="primary">dbp-1</name>
</gene>
<evidence type="ECO:0000313" key="1">
    <source>
        <dbReference type="EMBL" id="AKN80623.1"/>
    </source>
</evidence>
<organism evidence="1 2">
    <name type="scientific">Perigonia lusca single nucleopolyhedrovirus</name>
    <dbReference type="NCBI Taxonomy" id="1675865"/>
    <lineage>
        <taxon>Viruses</taxon>
        <taxon>Viruses incertae sedis</taxon>
        <taxon>Naldaviricetes</taxon>
        <taxon>Lefavirales</taxon>
        <taxon>Baculoviridae</taxon>
        <taxon>Alphabaculovirus</taxon>
        <taxon>Alphabaculovirus peluscae</taxon>
        <taxon>Perigonia lusca nucleopolyhedrovirus</taxon>
    </lineage>
</organism>
<reference evidence="1 2" key="1">
    <citation type="journal article" date="2016" name="Sci. Rep.">
        <title>Genome sequence of Perigonia lusca single nucleopolyhedrovirus: insights into the evolution of a nucleotide metabolism enzyme in the family Baculoviridae.</title>
        <authorList>
            <person name="Ardisson-Araujo D.M."/>
            <person name="Lima R.N."/>
            <person name="Melo F.L."/>
            <person name="Clem R.J."/>
            <person name="Huang N."/>
            <person name="Bao S.N."/>
            <person name="Sosa-Gomez D.R."/>
            <person name="Ribeiro B.M."/>
        </authorList>
    </citation>
    <scope>NUCLEOTIDE SEQUENCE [LARGE SCALE GENOMIC DNA]</scope>
</reference>
<evidence type="ECO:0000313" key="2">
    <source>
        <dbReference type="Proteomes" id="UP000204667"/>
    </source>
</evidence>
<protein>
    <submittedName>
        <fullName evidence="1">Single-stranded DNA binding protein</fullName>
    </submittedName>
</protein>
<dbReference type="GeneID" id="26039991"/>
<sequence length="307" mass="35814">MSKRTHQEVSDAASADEKTVVSVYNNGSTEISEMEEDDNETSMLPVFTKPIVKKRQRLATCLDEFEFNMLRDNYTAIYCDSPCNQLDVLLKSLRNKLNLYSSQWANVLMNMDAKIVIEQAKPPKVVHQVGYHVRGGKLPFYFFDTVYLKKYSGKFGEFFTARWSNITLHCDLFSKILMRYQSWEEDELMTMQENVVIKVPADKRQFVKMFYEIRQEDNQEVYEKGLIKANKPMLSQMFTVAQFEKMFELLESDGPSEEVQMYMFAVVDGFKEGKVEMEMETVNNKKIKEKKWSLAITPVVFIKADPL</sequence>
<name>A0A0M3N120_9ABAC</name>
<dbReference type="Proteomes" id="UP000204667">
    <property type="component" value="Segment"/>
</dbReference>
<dbReference type="KEGG" id="vg:26039991"/>
<proteinExistence type="predicted"/>
<dbReference type="EMBL" id="KM596836">
    <property type="protein sequence ID" value="AKN80623.1"/>
    <property type="molecule type" value="Genomic_DNA"/>
</dbReference>
<accession>A0A0M3N120</accession>
<dbReference type="RefSeq" id="YP_009165622.1">
    <property type="nucleotide sequence ID" value="NC_027923.1"/>
</dbReference>
<keyword evidence="2" id="KW-1185">Reference proteome</keyword>
<dbReference type="Pfam" id="PF04786">
    <property type="entry name" value="Baculo_DNA_bind"/>
    <property type="match status" value="1"/>
</dbReference>
<dbReference type="OrthoDB" id="23658at10239"/>
<dbReference type="InterPro" id="IPR006871">
    <property type="entry name" value="ssDNA-bd_baculovirus"/>
</dbReference>